<protein>
    <submittedName>
        <fullName evidence="1">Uncharacterized protein</fullName>
    </submittedName>
</protein>
<gene>
    <name evidence="1" type="ORF">EJV47_21375</name>
</gene>
<dbReference type="EMBL" id="RXOF01000015">
    <property type="protein sequence ID" value="RTQ46508.1"/>
    <property type="molecule type" value="Genomic_DNA"/>
</dbReference>
<comment type="caution">
    <text evidence="1">The sequence shown here is derived from an EMBL/GenBank/DDBJ whole genome shotgun (WGS) entry which is preliminary data.</text>
</comment>
<evidence type="ECO:0000313" key="1">
    <source>
        <dbReference type="EMBL" id="RTQ46508.1"/>
    </source>
</evidence>
<dbReference type="AlphaFoldDB" id="A0A431TXM8"/>
<proteinExistence type="predicted"/>
<organism evidence="1 2">
    <name type="scientific">Hymenobacter gummosus</name>
    <dbReference type="NCBI Taxonomy" id="1776032"/>
    <lineage>
        <taxon>Bacteria</taxon>
        <taxon>Pseudomonadati</taxon>
        <taxon>Bacteroidota</taxon>
        <taxon>Cytophagia</taxon>
        <taxon>Cytophagales</taxon>
        <taxon>Hymenobacteraceae</taxon>
        <taxon>Hymenobacter</taxon>
    </lineage>
</organism>
<dbReference type="Proteomes" id="UP000282184">
    <property type="component" value="Unassembled WGS sequence"/>
</dbReference>
<keyword evidence="2" id="KW-1185">Reference proteome</keyword>
<dbReference type="RefSeq" id="WP_126695253.1">
    <property type="nucleotide sequence ID" value="NZ_RXOF01000015.1"/>
</dbReference>
<sequence length="212" mass="23691">MRLLLLPGLLAGSVAAPSQTTPPQTAPAYRLETITAAAAAPSAADTLLRLPWPLTQVVAKRRGTLTLPLRSGAKTLRDYHQHTDFDGQVGYQHHGYLAAVRLHLVEVTYYESTEWWLVSYDTGAVTRLWNRPQFSPNQQRVATYSAGLEYSAVPNGVQVFQVTPGRLTPLVTLRPDGWEPQRLAWRDNRTLDVQAKVGPNLEHTVYKRLTLR</sequence>
<name>A0A431TXM8_9BACT</name>
<reference evidence="1 2" key="1">
    <citation type="submission" date="2018-12" db="EMBL/GenBank/DDBJ databases">
        <title>Hymenobacter gummosus sp. nov., isolated from a spring.</title>
        <authorList>
            <person name="Nie L."/>
        </authorList>
    </citation>
    <scope>NUCLEOTIDE SEQUENCE [LARGE SCALE GENOMIC DNA]</scope>
    <source>
        <strain evidence="1 2">KCTC 52166</strain>
    </source>
</reference>
<evidence type="ECO:0000313" key="2">
    <source>
        <dbReference type="Proteomes" id="UP000282184"/>
    </source>
</evidence>
<dbReference type="OrthoDB" id="879985at2"/>
<accession>A0A431TXM8</accession>